<evidence type="ECO:0000256" key="1">
    <source>
        <dbReference type="SAM" id="MobiDB-lite"/>
    </source>
</evidence>
<name>A0A914MJW3_MELIC</name>
<sequence length="80" mass="9209">MALIKCFQIIYRICSINCPLSNNYPRSINFSLQREIETIITQDLNATPENSNGNNSEPIRRSRSRSHSRHSKSNSNSRNN</sequence>
<protein>
    <submittedName>
        <fullName evidence="3">Candidate secreted effector</fullName>
    </submittedName>
</protein>
<organism evidence="2 3">
    <name type="scientific">Meloidogyne incognita</name>
    <name type="common">Southern root-knot nematode worm</name>
    <name type="synonym">Oxyuris incognita</name>
    <dbReference type="NCBI Taxonomy" id="6306"/>
    <lineage>
        <taxon>Eukaryota</taxon>
        <taxon>Metazoa</taxon>
        <taxon>Ecdysozoa</taxon>
        <taxon>Nematoda</taxon>
        <taxon>Chromadorea</taxon>
        <taxon>Rhabditida</taxon>
        <taxon>Tylenchina</taxon>
        <taxon>Tylenchomorpha</taxon>
        <taxon>Tylenchoidea</taxon>
        <taxon>Meloidogynidae</taxon>
        <taxon>Meloidogyninae</taxon>
        <taxon>Meloidogyne</taxon>
        <taxon>Meloidogyne incognita group</taxon>
    </lineage>
</organism>
<proteinExistence type="predicted"/>
<feature type="compositionally biased region" description="Polar residues" evidence="1">
    <location>
        <begin position="42"/>
        <end position="53"/>
    </location>
</feature>
<accession>A0A914MJW3</accession>
<reference evidence="3" key="1">
    <citation type="submission" date="2022-11" db="UniProtKB">
        <authorList>
            <consortium name="WormBaseParasite"/>
        </authorList>
    </citation>
    <scope>IDENTIFICATION</scope>
</reference>
<dbReference type="Proteomes" id="UP000887563">
    <property type="component" value="Unplaced"/>
</dbReference>
<evidence type="ECO:0000313" key="2">
    <source>
        <dbReference type="Proteomes" id="UP000887563"/>
    </source>
</evidence>
<dbReference type="WBParaSite" id="Minc3s01861g26819">
    <property type="protein sequence ID" value="Minc3s01861g26819"/>
    <property type="gene ID" value="Minc3s01861g26819"/>
</dbReference>
<evidence type="ECO:0000313" key="3">
    <source>
        <dbReference type="WBParaSite" id="Minc3s01861g26819"/>
    </source>
</evidence>
<keyword evidence="2" id="KW-1185">Reference proteome</keyword>
<feature type="region of interest" description="Disordered" evidence="1">
    <location>
        <begin position="42"/>
        <end position="80"/>
    </location>
</feature>
<feature type="compositionally biased region" description="Basic residues" evidence="1">
    <location>
        <begin position="61"/>
        <end position="72"/>
    </location>
</feature>
<dbReference type="AlphaFoldDB" id="A0A914MJW3"/>